<dbReference type="SUPFAM" id="SSF51445">
    <property type="entry name" value="(Trans)glycosidases"/>
    <property type="match status" value="1"/>
</dbReference>
<comment type="caution">
    <text evidence="9">The sequence shown here is derived from an EMBL/GenBank/DDBJ whole genome shotgun (WGS) entry which is preliminary data.</text>
</comment>
<dbReference type="InterPro" id="IPR006101">
    <property type="entry name" value="Glyco_hydro_2"/>
</dbReference>
<dbReference type="InterPro" id="IPR032311">
    <property type="entry name" value="DUF4982"/>
</dbReference>
<dbReference type="PANTHER" id="PTHR42732">
    <property type="entry name" value="BETA-GALACTOSIDASE"/>
    <property type="match status" value="1"/>
</dbReference>
<comment type="similarity">
    <text evidence="1">Belongs to the glycosyl hydrolase 2 family.</text>
</comment>
<dbReference type="InterPro" id="IPR048230">
    <property type="entry name" value="GalA-like"/>
</dbReference>
<feature type="domain" description="Glycoside hydrolase family 2" evidence="8">
    <location>
        <begin position="723"/>
        <end position="783"/>
    </location>
</feature>
<reference evidence="9 10" key="1">
    <citation type="submission" date="2016-11" db="EMBL/GenBank/DDBJ databases">
        <authorList>
            <person name="Varghese N."/>
            <person name="Submissions S."/>
        </authorList>
    </citation>
    <scope>NUCLEOTIDE SEQUENCE [LARGE SCALE GENOMIC DNA]</scope>
    <source>
        <strain evidence="9 10">DSM 6368</strain>
    </source>
</reference>
<dbReference type="InterPro" id="IPR006104">
    <property type="entry name" value="Glyco_hydro_2_N"/>
</dbReference>
<evidence type="ECO:0000259" key="7">
    <source>
        <dbReference type="Pfam" id="PF16355"/>
    </source>
</evidence>
<dbReference type="InterPro" id="IPR051913">
    <property type="entry name" value="GH2_Domain-Containing"/>
</dbReference>
<evidence type="ECO:0000259" key="6">
    <source>
        <dbReference type="Pfam" id="PF02837"/>
    </source>
</evidence>
<dbReference type="SUPFAM" id="SSF49303">
    <property type="entry name" value="beta-Galactosidase/glucuronidase domain"/>
    <property type="match status" value="1"/>
</dbReference>
<dbReference type="Pfam" id="PF02836">
    <property type="entry name" value="Glyco_hydro_2_C"/>
    <property type="match status" value="1"/>
</dbReference>
<dbReference type="InterPro" id="IPR013783">
    <property type="entry name" value="Ig-like_fold"/>
</dbReference>
<feature type="domain" description="Glycoside hydrolase family 2 catalytic" evidence="5">
    <location>
        <begin position="360"/>
        <end position="507"/>
    </location>
</feature>
<feature type="domain" description="DUF4982" evidence="7">
    <location>
        <begin position="653"/>
        <end position="709"/>
    </location>
</feature>
<gene>
    <name evidence="9" type="ORF">SAMN05444387_0801</name>
</gene>
<keyword evidence="3" id="KW-0326">Glycosidase</keyword>
<feature type="domain" description="Glycoside hydrolase family 2 immunoglobulin-like beta-sandwich" evidence="4">
    <location>
        <begin position="248"/>
        <end position="352"/>
    </location>
</feature>
<evidence type="ECO:0000259" key="8">
    <source>
        <dbReference type="Pfam" id="PF18565"/>
    </source>
</evidence>
<feature type="domain" description="Glycosyl hydrolases family 2 sugar binding" evidence="6">
    <location>
        <begin position="145"/>
        <end position="238"/>
    </location>
</feature>
<dbReference type="Pfam" id="PF00703">
    <property type="entry name" value="Glyco_hydro_2"/>
    <property type="match status" value="1"/>
</dbReference>
<keyword evidence="10" id="KW-1185">Reference proteome</keyword>
<dbReference type="NCBIfam" id="NF041462">
    <property type="entry name" value="GalA"/>
    <property type="match status" value="1"/>
</dbReference>
<proteinExistence type="inferred from homology"/>
<dbReference type="InterPro" id="IPR017853">
    <property type="entry name" value="GH"/>
</dbReference>
<protein>
    <submittedName>
        <fullName evidence="9">Beta-galactosidase</fullName>
    </submittedName>
</protein>
<sequence length="966" mass="109517">MIKYYYFNQIKNNIFIAILQPLSVNHVFMKAIFPKGILFCFIFLISYSASAQNKSERDLTLIDKDWRFSFGHLFDTGKDFGHATGYFSYLTKTGFGDGPASSNFDDRAWRKLDLPHDWAVEQSFSEKASFSHGFKTAGKGFPEKSIGWYRKKISIPESDKSKIISLKFDGVFRNSKVFFNGYFLGTEESGYNSFEYDVTAYVNYGGENTIVVRVDASMEEGWFYEGAGIYRHVYLKKTNPLHVAQNGTYVTSEIKENKAEVSAEVTIENKGNYKGAIEIIQTILDAQGKQITTVSENGTAPNFYQTTNYTSKLTVNNPLLWDIENPNLYRLITEIKQEGKIIDRYETSFGIRTIKFDAEKGFFLNGKSVKLKGTNNHQDHAGIGTALPDELQYFRIKKLKEMGSNAYRCSHHPPTQELLEACDKLGMLVIDETRLMGINDYHLNDLERMIKRDRNHPSIFCWSVGNEEWNIEGNITGERITNVMQEFTKGIDATRPVTVGISSGFKSGISSVVEIMGYNYMGNGDIDAHRNQFKQQPGMGTEEGSTFATRGVYFTDDAKHYQSAYDKKPRPSFFSIEEGWKFYAERPYLAGMFIWTGFDYRGEPTPYGWPSVTSYFGMMDVCGFPKDNVFYLKSWWGTEPVLHIMPHWNWSTGKEIDVWVHSNCDEVELFLNKESLGKKKMEQNGHLEWKVKYIPGTLEAVGYKNGKKVLSDIQKTTENAQNIKLSVDKENISNANVVVITAETTDEKGAHVPTANHEMTFSIKGGKILGVGNGNPTSLERDKFIDNIELLAITNFEEKKLASANISNQITVEADNNWKEAFKDRDYKNQAPAYVYRGKFDLKNNIKTNTVTFFYKKIGINAVVFVNGNKIPASTDDDQKYILNAAVLKQGLNTIQIIAPPLQKNKDWDVMNTDPGIIQVITPAEQWKRKLFNGYAQIIIQKDENAAEVILSATAKGLKTGTITVK</sequence>
<dbReference type="Gene3D" id="2.60.40.10">
    <property type="entry name" value="Immunoglobulins"/>
    <property type="match status" value="3"/>
</dbReference>
<evidence type="ECO:0000256" key="3">
    <source>
        <dbReference type="ARBA" id="ARBA00023295"/>
    </source>
</evidence>
<keyword evidence="2" id="KW-0378">Hydrolase</keyword>
<dbReference type="InterPro" id="IPR008979">
    <property type="entry name" value="Galactose-bd-like_sf"/>
</dbReference>
<dbReference type="Pfam" id="PF18565">
    <property type="entry name" value="Glyco_hydro2_C5"/>
    <property type="match status" value="1"/>
</dbReference>
<accession>A0ABY1IZ71</accession>
<dbReference type="SUPFAM" id="SSF49785">
    <property type="entry name" value="Galactose-binding domain-like"/>
    <property type="match status" value="1"/>
</dbReference>
<dbReference type="Proteomes" id="UP000184216">
    <property type="component" value="Unassembled WGS sequence"/>
</dbReference>
<dbReference type="PRINTS" id="PR00132">
    <property type="entry name" value="GLHYDRLASE2"/>
</dbReference>
<name>A0ABY1IZ71_9FLAO</name>
<dbReference type="EMBL" id="FRBX01000001">
    <property type="protein sequence ID" value="SHL52091.1"/>
    <property type="molecule type" value="Genomic_DNA"/>
</dbReference>
<dbReference type="InterPro" id="IPR006102">
    <property type="entry name" value="Ig-like_GH2"/>
</dbReference>
<evidence type="ECO:0000256" key="2">
    <source>
        <dbReference type="ARBA" id="ARBA00022801"/>
    </source>
</evidence>
<dbReference type="InterPro" id="IPR040605">
    <property type="entry name" value="Glyco_hydro2_dom5"/>
</dbReference>
<evidence type="ECO:0000313" key="10">
    <source>
        <dbReference type="Proteomes" id="UP000184216"/>
    </source>
</evidence>
<dbReference type="Gene3D" id="3.20.20.80">
    <property type="entry name" value="Glycosidases"/>
    <property type="match status" value="1"/>
</dbReference>
<dbReference type="Pfam" id="PF16355">
    <property type="entry name" value="DUF4982"/>
    <property type="match status" value="1"/>
</dbReference>
<evidence type="ECO:0000256" key="1">
    <source>
        <dbReference type="ARBA" id="ARBA00007401"/>
    </source>
</evidence>
<organism evidence="9 10">
    <name type="scientific">Flavobacterium pectinovorum</name>
    <dbReference type="NCBI Taxonomy" id="29533"/>
    <lineage>
        <taxon>Bacteria</taxon>
        <taxon>Pseudomonadati</taxon>
        <taxon>Bacteroidota</taxon>
        <taxon>Flavobacteriia</taxon>
        <taxon>Flavobacteriales</taxon>
        <taxon>Flavobacteriaceae</taxon>
        <taxon>Flavobacterium</taxon>
    </lineage>
</organism>
<evidence type="ECO:0000259" key="5">
    <source>
        <dbReference type="Pfam" id="PF02836"/>
    </source>
</evidence>
<dbReference type="Gene3D" id="2.60.120.260">
    <property type="entry name" value="Galactose-binding domain-like"/>
    <property type="match status" value="2"/>
</dbReference>
<evidence type="ECO:0000313" key="9">
    <source>
        <dbReference type="EMBL" id="SHL52091.1"/>
    </source>
</evidence>
<evidence type="ECO:0000259" key="4">
    <source>
        <dbReference type="Pfam" id="PF00703"/>
    </source>
</evidence>
<dbReference type="InterPro" id="IPR036156">
    <property type="entry name" value="Beta-gal/glucu_dom_sf"/>
</dbReference>
<dbReference type="PANTHER" id="PTHR42732:SF1">
    <property type="entry name" value="BETA-MANNOSIDASE"/>
    <property type="match status" value="1"/>
</dbReference>
<dbReference type="InterPro" id="IPR006103">
    <property type="entry name" value="Glyco_hydro_2_cat"/>
</dbReference>
<dbReference type="Pfam" id="PF02837">
    <property type="entry name" value="Glyco_hydro_2_N"/>
    <property type="match status" value="1"/>
</dbReference>